<dbReference type="STRING" id="1156395.DBT_0616"/>
<feature type="transmembrane region" description="Helical" evidence="1">
    <location>
        <begin position="231"/>
        <end position="252"/>
    </location>
</feature>
<reference evidence="2 3" key="1">
    <citation type="submission" date="2016-06" db="EMBL/GenBank/DDBJ databases">
        <title>Respiratory ammonification of nitrate coupled to the oxidation of elemental sulfur in deep-sea autotrophic thermophilic bacteria.</title>
        <authorList>
            <person name="Slobodkina G.B."/>
            <person name="Mardanov A.V."/>
            <person name="Ravin N.V."/>
            <person name="Frolova A.A."/>
            <person name="Viryasiv M.B."/>
            <person name="Chernyh N.A."/>
            <person name="Bonch-Osmolovskaya E.A."/>
            <person name="Slobodkin A.I."/>
        </authorList>
    </citation>
    <scope>NUCLEOTIDE SEQUENCE [LARGE SCALE GENOMIC DNA]</scope>
    <source>
        <strain evidence="2 3">S69</strain>
    </source>
</reference>
<comment type="caution">
    <text evidence="2">The sequence shown here is derived from an EMBL/GenBank/DDBJ whole genome shotgun (WGS) entry which is preliminary data.</text>
</comment>
<keyword evidence="1" id="KW-0472">Membrane</keyword>
<gene>
    <name evidence="2" type="ORF">DBT_0616</name>
</gene>
<dbReference type="RefSeq" id="WP_083186579.1">
    <property type="nucleotide sequence ID" value="NZ_MAGO01000002.1"/>
</dbReference>
<accession>A0A1B9F8H6</accession>
<keyword evidence="1" id="KW-1133">Transmembrane helix</keyword>
<keyword evidence="1 2" id="KW-0812">Transmembrane</keyword>
<evidence type="ECO:0000313" key="3">
    <source>
        <dbReference type="Proteomes" id="UP000093080"/>
    </source>
</evidence>
<evidence type="ECO:0000256" key="1">
    <source>
        <dbReference type="SAM" id="Phobius"/>
    </source>
</evidence>
<dbReference type="EMBL" id="MAGO01000002">
    <property type="protein sequence ID" value="OCC16154.1"/>
    <property type="molecule type" value="Genomic_DNA"/>
</dbReference>
<proteinExistence type="predicted"/>
<sequence>MYINRMLNIIVLILVSYVVFGLKTGEVKAQTLTLELRPKHIDIGAFYNGTKVIAIGEIPADTEAVVRISGHYTELHLKKKGKIAGLLWMNVGDVTLGNIPEVFMVVTSAAMAKKIDDPTLNLGYKYLERMMTIEPESENKDFIFNEFVKLQEKSGTYGLYPGSISYSTAQNGYKEFQAVIPVPPKMKQGTYKVEVFAIRDSEIVDSAQEELTLKQVGFPALVTKFAFQYPLVYGVAAVVIAIFAGLLMGVLFKGKGGAH</sequence>
<dbReference type="Proteomes" id="UP000093080">
    <property type="component" value="Unassembled WGS sequence"/>
</dbReference>
<dbReference type="AlphaFoldDB" id="A0A1B9F8H6"/>
<dbReference type="OrthoDB" id="5452990at2"/>
<dbReference type="Pfam" id="PF09608">
    <property type="entry name" value="Alph_Pro_TM"/>
    <property type="match status" value="1"/>
</dbReference>
<dbReference type="InterPro" id="IPR019088">
    <property type="entry name" value="CHP02186-rel_TM"/>
</dbReference>
<protein>
    <submittedName>
        <fullName evidence="2">Transmembrane protein co-occuring with sulfite exporter TauE/SafE</fullName>
    </submittedName>
</protein>
<keyword evidence="3" id="KW-1185">Reference proteome</keyword>
<name>A0A1B9F8H6_9BACT</name>
<evidence type="ECO:0000313" key="2">
    <source>
        <dbReference type="EMBL" id="OCC16154.1"/>
    </source>
</evidence>
<organism evidence="2 3">
    <name type="scientific">Dissulfuribacter thermophilus</name>
    <dbReference type="NCBI Taxonomy" id="1156395"/>
    <lineage>
        <taxon>Bacteria</taxon>
        <taxon>Pseudomonadati</taxon>
        <taxon>Thermodesulfobacteriota</taxon>
        <taxon>Dissulfuribacteria</taxon>
        <taxon>Dissulfuribacterales</taxon>
        <taxon>Dissulfuribacteraceae</taxon>
        <taxon>Dissulfuribacter</taxon>
    </lineage>
</organism>